<name>A0AAD3TTW1_9TREE</name>
<dbReference type="EMBL" id="BTCM01000003">
    <property type="protein sequence ID" value="GMK56820.1"/>
    <property type="molecule type" value="Genomic_DNA"/>
</dbReference>
<reference evidence="1" key="1">
    <citation type="journal article" date="2023" name="BMC Genomics">
        <title>Chromosome-level genome assemblies of Cutaneotrichosporon spp. (Trichosporonales, Basidiomycota) reveal imbalanced evolution between nucleotide sequences and chromosome synteny.</title>
        <authorList>
            <person name="Kobayashi Y."/>
            <person name="Kayamori A."/>
            <person name="Aoki K."/>
            <person name="Shiwa Y."/>
            <person name="Matsutani M."/>
            <person name="Fujita N."/>
            <person name="Sugita T."/>
            <person name="Iwasaki W."/>
            <person name="Tanaka N."/>
            <person name="Takashima M."/>
        </authorList>
    </citation>
    <scope>NUCLEOTIDE SEQUENCE</scope>
    <source>
        <strain evidence="1">HIS016</strain>
    </source>
</reference>
<evidence type="ECO:0000313" key="2">
    <source>
        <dbReference type="Proteomes" id="UP001222932"/>
    </source>
</evidence>
<proteinExistence type="predicted"/>
<sequence>MLDLSRTCAVVRSFDDVQGYRLGPALLSPLRSPIDLWTPPPSPQASVTGLFPHRASLYVSNWTAGSLMDGAVPPPSAGLVSNWRVHTAMRMERHVARSVRMSTLSNQLNKLELQHSTHAFERDEPQFLDSPLSRLPNLSEIETNFDTSALHTVSQKSLATRPSFESSLETLQSDALEDGILTPIFGVLPKDPLDALDALEALAELQPVGYIASGKKHVDAIEALLGLQRPHDVHPFRTDQKRSQLYAESEWYEVPPPLPPKDTE</sequence>
<evidence type="ECO:0000313" key="1">
    <source>
        <dbReference type="EMBL" id="GMK56820.1"/>
    </source>
</evidence>
<dbReference type="AlphaFoldDB" id="A0AAD3TTW1"/>
<reference evidence="1" key="2">
    <citation type="submission" date="2023-06" db="EMBL/GenBank/DDBJ databases">
        <authorList>
            <person name="Kobayashi Y."/>
            <person name="Kayamori A."/>
            <person name="Aoki K."/>
            <person name="Shiwa Y."/>
            <person name="Fujita N."/>
            <person name="Sugita T."/>
            <person name="Iwasaki W."/>
            <person name="Tanaka N."/>
            <person name="Takashima M."/>
        </authorList>
    </citation>
    <scope>NUCLEOTIDE SEQUENCE</scope>
    <source>
        <strain evidence="1">HIS016</strain>
    </source>
</reference>
<accession>A0AAD3TTW1</accession>
<protein>
    <submittedName>
        <fullName evidence="1">Uncharacterized protein</fullName>
    </submittedName>
</protein>
<comment type="caution">
    <text evidence="1">The sequence shown here is derived from an EMBL/GenBank/DDBJ whole genome shotgun (WGS) entry which is preliminary data.</text>
</comment>
<keyword evidence="2" id="KW-1185">Reference proteome</keyword>
<organism evidence="1 2">
    <name type="scientific">Cutaneotrichosporon spelunceum</name>
    <dbReference type="NCBI Taxonomy" id="1672016"/>
    <lineage>
        <taxon>Eukaryota</taxon>
        <taxon>Fungi</taxon>
        <taxon>Dikarya</taxon>
        <taxon>Basidiomycota</taxon>
        <taxon>Agaricomycotina</taxon>
        <taxon>Tremellomycetes</taxon>
        <taxon>Trichosporonales</taxon>
        <taxon>Trichosporonaceae</taxon>
        <taxon>Cutaneotrichosporon</taxon>
    </lineage>
</organism>
<gene>
    <name evidence="1" type="ORF">CspeluHIS016_0306600</name>
</gene>
<dbReference type="Proteomes" id="UP001222932">
    <property type="component" value="Unassembled WGS sequence"/>
</dbReference>